<accession>A0ABR1V4Y6</accession>
<evidence type="ECO:0000313" key="2">
    <source>
        <dbReference type="EMBL" id="KAK8065376.1"/>
    </source>
</evidence>
<keyword evidence="1" id="KW-0812">Transmembrane</keyword>
<organism evidence="2 3">
    <name type="scientific">Apiospora hydei</name>
    <dbReference type="NCBI Taxonomy" id="1337664"/>
    <lineage>
        <taxon>Eukaryota</taxon>
        <taxon>Fungi</taxon>
        <taxon>Dikarya</taxon>
        <taxon>Ascomycota</taxon>
        <taxon>Pezizomycotina</taxon>
        <taxon>Sordariomycetes</taxon>
        <taxon>Xylariomycetidae</taxon>
        <taxon>Amphisphaeriales</taxon>
        <taxon>Apiosporaceae</taxon>
        <taxon>Apiospora</taxon>
    </lineage>
</organism>
<comment type="caution">
    <text evidence="2">The sequence shown here is derived from an EMBL/GenBank/DDBJ whole genome shotgun (WGS) entry which is preliminary data.</text>
</comment>
<gene>
    <name evidence="2" type="ORF">PG997_012123</name>
</gene>
<dbReference type="GeneID" id="92049497"/>
<protein>
    <submittedName>
        <fullName evidence="2">Uncharacterized protein</fullName>
    </submittedName>
</protein>
<evidence type="ECO:0000256" key="1">
    <source>
        <dbReference type="SAM" id="Phobius"/>
    </source>
</evidence>
<evidence type="ECO:0000313" key="3">
    <source>
        <dbReference type="Proteomes" id="UP001433268"/>
    </source>
</evidence>
<feature type="transmembrane region" description="Helical" evidence="1">
    <location>
        <begin position="102"/>
        <end position="128"/>
    </location>
</feature>
<reference evidence="2 3" key="1">
    <citation type="submission" date="2023-01" db="EMBL/GenBank/DDBJ databases">
        <title>Analysis of 21 Apiospora genomes using comparative genomics revels a genus with tremendous synthesis potential of carbohydrate active enzymes and secondary metabolites.</title>
        <authorList>
            <person name="Sorensen T."/>
        </authorList>
    </citation>
    <scope>NUCLEOTIDE SEQUENCE [LARGE SCALE GENOMIC DNA]</scope>
    <source>
        <strain evidence="2 3">CBS 114990</strain>
    </source>
</reference>
<sequence>MPPALFTHELLVEMLTGHPTGHLDPFPASVPLAPPASPAGNSPFLLWRRQTAYFDGGGSDDKDAMAAASAPAMERNAYGGMDGGGGGYYYGGGGGPYLSPGAIVGIVIGCIICLIILIWLCWCCVSLGGRGRGHDDRRYRRRGRDVSSCSYVRSRSRYERGRTVVVENSVCRPQPAVCNGGCRGCKYY</sequence>
<name>A0ABR1V4Y6_9PEZI</name>
<dbReference type="Proteomes" id="UP001433268">
    <property type="component" value="Unassembled WGS sequence"/>
</dbReference>
<proteinExistence type="predicted"/>
<keyword evidence="3" id="KW-1185">Reference proteome</keyword>
<dbReference type="EMBL" id="JAQQWN010000009">
    <property type="protein sequence ID" value="KAK8065376.1"/>
    <property type="molecule type" value="Genomic_DNA"/>
</dbReference>
<keyword evidence="1" id="KW-1133">Transmembrane helix</keyword>
<keyword evidence="1" id="KW-0472">Membrane</keyword>
<dbReference type="RefSeq" id="XP_066662129.1">
    <property type="nucleotide sequence ID" value="XM_066816437.1"/>
</dbReference>